<sequence>MPTGCGGGLMAGTLRLMSLKLHSHFILSIRSDDHRTRTRNGPNKLSQMTEIAKRLNAIIAQIVPFLSQEFSHFNRSLRYYRRNTIPPISKSTNSLSLGVIKGWEKGGWLCVGGGAFPSSVARLPNDHLPSRAMETM</sequence>
<proteinExistence type="predicted"/>
<gene>
    <name evidence="1" type="primary">tle3a_1</name>
    <name evidence="1" type="ORF">CEXT_247811</name>
</gene>
<reference evidence="1 2" key="1">
    <citation type="submission" date="2021-06" db="EMBL/GenBank/DDBJ databases">
        <title>Caerostris extrusa draft genome.</title>
        <authorList>
            <person name="Kono N."/>
            <person name="Arakawa K."/>
        </authorList>
    </citation>
    <scope>NUCLEOTIDE SEQUENCE [LARGE SCALE GENOMIC DNA]</scope>
</reference>
<accession>A0AAV4MT61</accession>
<dbReference type="AlphaFoldDB" id="A0AAV4MT61"/>
<dbReference type="Proteomes" id="UP001054945">
    <property type="component" value="Unassembled WGS sequence"/>
</dbReference>
<evidence type="ECO:0000313" key="1">
    <source>
        <dbReference type="EMBL" id="GIX74069.1"/>
    </source>
</evidence>
<comment type="caution">
    <text evidence="1">The sequence shown here is derived from an EMBL/GenBank/DDBJ whole genome shotgun (WGS) entry which is preliminary data.</text>
</comment>
<name>A0AAV4MT61_CAEEX</name>
<dbReference type="EMBL" id="BPLR01020022">
    <property type="protein sequence ID" value="GIX74069.1"/>
    <property type="molecule type" value="Genomic_DNA"/>
</dbReference>
<keyword evidence="2" id="KW-1185">Reference proteome</keyword>
<organism evidence="1 2">
    <name type="scientific">Caerostris extrusa</name>
    <name type="common">Bark spider</name>
    <name type="synonym">Caerostris bankana</name>
    <dbReference type="NCBI Taxonomy" id="172846"/>
    <lineage>
        <taxon>Eukaryota</taxon>
        <taxon>Metazoa</taxon>
        <taxon>Ecdysozoa</taxon>
        <taxon>Arthropoda</taxon>
        <taxon>Chelicerata</taxon>
        <taxon>Arachnida</taxon>
        <taxon>Araneae</taxon>
        <taxon>Araneomorphae</taxon>
        <taxon>Entelegynae</taxon>
        <taxon>Araneoidea</taxon>
        <taxon>Araneidae</taxon>
        <taxon>Caerostris</taxon>
    </lineage>
</organism>
<evidence type="ECO:0000313" key="2">
    <source>
        <dbReference type="Proteomes" id="UP001054945"/>
    </source>
</evidence>
<protein>
    <submittedName>
        <fullName evidence="1">Transducin-like enhancer protein 3-A</fullName>
    </submittedName>
</protein>